<dbReference type="PANTHER" id="PTHR28450">
    <property type="entry name" value="FANCONI ANEMIA GROUP B PROTEIN"/>
    <property type="match status" value="1"/>
</dbReference>
<organism evidence="1 2">
    <name type="scientific">Pogona vitticeps</name>
    <name type="common">central bearded dragon</name>
    <dbReference type="NCBI Taxonomy" id="103695"/>
    <lineage>
        <taxon>Eukaryota</taxon>
        <taxon>Metazoa</taxon>
        <taxon>Chordata</taxon>
        <taxon>Craniata</taxon>
        <taxon>Vertebrata</taxon>
        <taxon>Euteleostomi</taxon>
        <taxon>Lepidosauria</taxon>
        <taxon>Squamata</taxon>
        <taxon>Bifurcata</taxon>
        <taxon>Unidentata</taxon>
        <taxon>Episquamata</taxon>
        <taxon>Toxicofera</taxon>
        <taxon>Iguania</taxon>
        <taxon>Acrodonta</taxon>
        <taxon>Agamidae</taxon>
        <taxon>Amphibolurinae</taxon>
        <taxon>Pogona</taxon>
    </lineage>
</organism>
<gene>
    <name evidence="2 3 4" type="primary">FANCB</name>
</gene>
<dbReference type="GO" id="GO:2000042">
    <property type="term" value="P:negative regulation of double-strand break repair via homologous recombination"/>
    <property type="evidence" value="ECO:0007669"/>
    <property type="project" value="TreeGrafter"/>
</dbReference>
<dbReference type="OrthoDB" id="1917888at2759"/>
<dbReference type="PANTHER" id="PTHR28450:SF1">
    <property type="entry name" value="FANCONI ANEMIA GROUP B PROTEIN"/>
    <property type="match status" value="1"/>
</dbReference>
<evidence type="ECO:0000313" key="1">
    <source>
        <dbReference type="Proteomes" id="UP001652642"/>
    </source>
</evidence>
<reference evidence="2 3" key="1">
    <citation type="submission" date="2025-05" db="UniProtKB">
        <authorList>
            <consortium name="RefSeq"/>
        </authorList>
    </citation>
    <scope>IDENTIFICATION</scope>
</reference>
<evidence type="ECO:0000313" key="2">
    <source>
        <dbReference type="RefSeq" id="XP_020642451.2"/>
    </source>
</evidence>
<dbReference type="GeneID" id="110075479"/>
<name>A0A6J0T1D4_9SAUR</name>
<dbReference type="GO" id="GO:0043240">
    <property type="term" value="C:Fanconi anaemia nuclear complex"/>
    <property type="evidence" value="ECO:0007669"/>
    <property type="project" value="InterPro"/>
</dbReference>
<proteinExistence type="predicted"/>
<dbReference type="RefSeq" id="XP_020642453.2">
    <property type="nucleotide sequence ID" value="XM_020786794.2"/>
</dbReference>
<dbReference type="CTD" id="2187"/>
<accession>A0A6J0T1D4</accession>
<dbReference type="KEGG" id="pvt:110075479"/>
<protein>
    <submittedName>
        <fullName evidence="2 3">Fanconi anemia group B protein</fullName>
    </submittedName>
</protein>
<dbReference type="GO" id="GO:1905168">
    <property type="term" value="P:positive regulation of double-strand break repair via homologous recombination"/>
    <property type="evidence" value="ECO:0007669"/>
    <property type="project" value="TreeGrafter"/>
</dbReference>
<dbReference type="RefSeq" id="XP_020642452.2">
    <property type="nucleotide sequence ID" value="XM_020786793.2"/>
</dbReference>
<dbReference type="GO" id="GO:1990414">
    <property type="term" value="P:replication-born double-strand break repair via sister chromatid exchange"/>
    <property type="evidence" value="ECO:0007669"/>
    <property type="project" value="TreeGrafter"/>
</dbReference>
<dbReference type="AlphaFoldDB" id="A0A6J0T1D4"/>
<evidence type="ECO:0000313" key="3">
    <source>
        <dbReference type="RefSeq" id="XP_020642452.2"/>
    </source>
</evidence>
<dbReference type="InterPro" id="IPR033333">
    <property type="entry name" value="FANCB"/>
</dbReference>
<dbReference type="Proteomes" id="UP001652642">
    <property type="component" value="Chromosome 3"/>
</dbReference>
<dbReference type="GO" id="GO:0036297">
    <property type="term" value="P:interstrand cross-link repair"/>
    <property type="evidence" value="ECO:0007669"/>
    <property type="project" value="InterPro"/>
</dbReference>
<evidence type="ECO:0000313" key="4">
    <source>
        <dbReference type="RefSeq" id="XP_020642453.2"/>
    </source>
</evidence>
<sequence length="856" mass="96546">MEKKAKSSCDGNVLRKNMLSDKQDRFLSYNGELLIFWMSKGKSSQGDDTEMNKLHVRRMNFNTDRKLFVEISTASFSMSGEGIEIIHCSCASCFRTGILYPAILLKKKKRKNIKYILLFLYNFNQFEVVLHFKLDYELREPIKILAGPTVLWSCEKNIFYISPRTDTILCAPVKFSSIKWAGEIEGEGIVVFGTRAVGLPEQRSGQSVLQSDALVWNSEFISYAVEKEKMLTSASFLPHAYSSVISCMHVFKAESTRNKFRTSVIAVTCKSQLVVFQDGLPKDVHQLPYEQPCSLQIVVVEGSSQLVVVAFASGDVCALWKHNLQVASCWTNVRCVLVDDFAGIGTEQILILPESDTISESLNDFQITDLGKVNYVTKMHSEDDSSFAEELQENRYLTIKALEARLQAGFASLRELQQHLKLKEKVLMESCSALIDMAQGRTHRLPSAMKEGLVSLWDETETVFDNDISTPCASEEQLVEKLWYHVVEDNLVVGVQLKEALDLLLSDVTLSLIMHQKCPSFSPTKCKCNAVTLKKAALVECTSHWQVEPLPKRVKLDCHNGKEHDGGPSQVNAERIKTFTAVTHLSPFLALHRVHCTVLLHAKKKSCNEENLLKNKKLTLLCGNIFLSLAEISRGKYSINLKDFKYTGSMTDLVSLCAVSHKLSLQITSPNCTLNPISTWLQDQMECAPIKEFPDHMICCRSGDLNGTLFKWNLNTPFEAILTVFCRHQTILLQFLHNLIGLLPPTCKIKLLRWGSKKEFAEQLAQALVKEMATLQNPFSSGLQAENMSLDYGENKETNSITAVQRFRETFEEEQKKSKLCINQTMSIALYRGLVLNVLELQLRSDMISGQCCSFF</sequence>
<keyword evidence="1" id="KW-1185">Reference proteome</keyword>
<dbReference type="RefSeq" id="XP_020642451.2">
    <property type="nucleotide sequence ID" value="XM_020786792.2"/>
</dbReference>